<evidence type="ECO:0000256" key="6">
    <source>
        <dbReference type="ARBA" id="ARBA00023274"/>
    </source>
</evidence>
<dbReference type="Pfam" id="PF10236">
    <property type="entry name" value="DAP3"/>
    <property type="match status" value="1"/>
</dbReference>
<organism evidence="8 9">
    <name type="scientific">Ramazzottius varieornatus</name>
    <name type="common">Water bear</name>
    <name type="synonym">Tardigrade</name>
    <dbReference type="NCBI Taxonomy" id="947166"/>
    <lineage>
        <taxon>Eukaryota</taxon>
        <taxon>Metazoa</taxon>
        <taxon>Ecdysozoa</taxon>
        <taxon>Tardigrada</taxon>
        <taxon>Eutardigrada</taxon>
        <taxon>Parachela</taxon>
        <taxon>Hypsibioidea</taxon>
        <taxon>Ramazzottiidae</taxon>
        <taxon>Ramazzottius</taxon>
    </lineage>
</organism>
<reference evidence="8 9" key="1">
    <citation type="journal article" date="2016" name="Nat. Commun.">
        <title>Extremotolerant tardigrade genome and improved radiotolerance of human cultured cells by tardigrade-unique protein.</title>
        <authorList>
            <person name="Hashimoto T."/>
            <person name="Horikawa D.D."/>
            <person name="Saito Y."/>
            <person name="Kuwahara H."/>
            <person name="Kozuka-Hata H."/>
            <person name="Shin-I T."/>
            <person name="Minakuchi Y."/>
            <person name="Ohishi K."/>
            <person name="Motoyama A."/>
            <person name="Aizu T."/>
            <person name="Enomoto A."/>
            <person name="Kondo K."/>
            <person name="Tanaka S."/>
            <person name="Hara Y."/>
            <person name="Koshikawa S."/>
            <person name="Sagara H."/>
            <person name="Miura T."/>
            <person name="Yokobori S."/>
            <person name="Miyagawa K."/>
            <person name="Suzuki Y."/>
            <person name="Kubo T."/>
            <person name="Oyama M."/>
            <person name="Kohara Y."/>
            <person name="Fujiyama A."/>
            <person name="Arakawa K."/>
            <person name="Katayama T."/>
            <person name="Toyoda A."/>
            <person name="Kunieda T."/>
        </authorList>
    </citation>
    <scope>NUCLEOTIDE SEQUENCE [LARGE SCALE GENOMIC DNA]</scope>
    <source>
        <strain evidence="8 9">YOKOZUNA-1</strain>
    </source>
</reference>
<dbReference type="EMBL" id="BDGG01000012">
    <property type="protein sequence ID" value="GAV05640.1"/>
    <property type="molecule type" value="Genomic_DNA"/>
</dbReference>
<dbReference type="GO" id="GO:0003735">
    <property type="term" value="F:structural constituent of ribosome"/>
    <property type="evidence" value="ECO:0007669"/>
    <property type="project" value="TreeGrafter"/>
</dbReference>
<dbReference type="PANTHER" id="PTHR12810:SF0">
    <property type="entry name" value="SMALL RIBOSOMAL SUBUNIT PROTEIN MS29"/>
    <property type="match status" value="1"/>
</dbReference>
<evidence type="ECO:0000256" key="3">
    <source>
        <dbReference type="ARBA" id="ARBA00022946"/>
    </source>
</evidence>
<evidence type="ECO:0000313" key="9">
    <source>
        <dbReference type="Proteomes" id="UP000186922"/>
    </source>
</evidence>
<evidence type="ECO:0000313" key="8">
    <source>
        <dbReference type="EMBL" id="GAV05640.1"/>
    </source>
</evidence>
<dbReference type="PRINTS" id="PR01716">
    <property type="entry name" value="DEATHASSOCP3"/>
</dbReference>
<dbReference type="OrthoDB" id="274828at2759"/>
<comment type="caution">
    <text evidence="8">The sequence shown here is derived from an EMBL/GenBank/DDBJ whole genome shotgun (WGS) entry which is preliminary data.</text>
</comment>
<dbReference type="GO" id="GO:0005763">
    <property type="term" value="C:mitochondrial small ribosomal subunit"/>
    <property type="evidence" value="ECO:0007669"/>
    <property type="project" value="TreeGrafter"/>
</dbReference>
<name>A0A1D1VVZ6_RAMVA</name>
<keyword evidence="5" id="KW-0496">Mitochondrion</keyword>
<gene>
    <name evidence="8" type="primary">RvY_15740-1</name>
    <name evidence="8" type="synonym">RvY_15740.1</name>
    <name evidence="8" type="ORF">RvY_15740</name>
</gene>
<dbReference type="InterPro" id="IPR008092">
    <property type="entry name" value="Ribosomal_mS29_met"/>
</dbReference>
<accession>A0A1D1VVZ6</accession>
<dbReference type="STRING" id="947166.A0A1D1VVZ6"/>
<keyword evidence="3" id="KW-0809">Transit peptide</keyword>
<dbReference type="Proteomes" id="UP000186922">
    <property type="component" value="Unassembled WGS sequence"/>
</dbReference>
<keyword evidence="6" id="KW-0687">Ribonucleoprotein</keyword>
<evidence type="ECO:0000256" key="1">
    <source>
        <dbReference type="ARBA" id="ARBA00004173"/>
    </source>
</evidence>
<dbReference type="AlphaFoldDB" id="A0A1D1VVZ6"/>
<comment type="similarity">
    <text evidence="2">Belongs to the mitochondrion-specific ribosomal protein mS29 family.</text>
</comment>
<dbReference type="GO" id="GO:0006915">
    <property type="term" value="P:apoptotic process"/>
    <property type="evidence" value="ECO:0007669"/>
    <property type="project" value="InterPro"/>
</dbReference>
<evidence type="ECO:0000256" key="2">
    <source>
        <dbReference type="ARBA" id="ARBA00009863"/>
    </source>
</evidence>
<evidence type="ECO:0000256" key="4">
    <source>
        <dbReference type="ARBA" id="ARBA00022980"/>
    </source>
</evidence>
<evidence type="ECO:0000256" key="7">
    <source>
        <dbReference type="ARBA" id="ARBA00035140"/>
    </source>
</evidence>
<sequence>MRSSVSWLRLRNTLTGLTKIHVSTSSRRWIFSSGCAYQQAQPNSQNPVFFDHRPAQLSVTPLVDTSVPAHLPVVNAKRTTITRPREHTLDHEGFYYCVPPEQSDVIYGMSPNSGAFDMRHRTLQNLRFQWELAKESAIMIRKPALEVMEYVKNTNFAHPVVRYVIYGREGSGRTCTLTHLLHFFKDEGFILLHVPKISIWSRRYKEVQESKFKPGRIDLPLDSVEWLQHFLLQNGEHLRQPNTKLVTHKTYVWSKREETPAGSPLSDIIDVGIKRARYANDCIGVLVEELKRIVSESDHRVAVVMDVANALFTPTTIPQVDKTTVPADRLSLFLHFRKTLKNDWKNGVVVTTIDRKGIVDLPLRFDGGGNQFPRYLLREEGWAVMDPFIPVLVNDYSDKELTNCIDYNIETRWLQHVNAGTQKGRDELKVVSQNNPETLRKLMSRL</sequence>
<proteinExistence type="inferred from homology"/>
<protein>
    <recommendedName>
        <fullName evidence="7">Small ribosomal subunit protein mS29</fullName>
    </recommendedName>
</protein>
<keyword evidence="9" id="KW-1185">Reference proteome</keyword>
<keyword evidence="4" id="KW-0689">Ribosomal protein</keyword>
<comment type="subcellular location">
    <subcellularLocation>
        <location evidence="1">Mitochondrion</location>
    </subcellularLocation>
</comment>
<dbReference type="InterPro" id="IPR019368">
    <property type="entry name" value="Ribosomal_mS29"/>
</dbReference>
<dbReference type="PANTHER" id="PTHR12810">
    <property type="entry name" value="MITOCHONDRIAL 28S RIBOSOMAL PROTEIN S29"/>
    <property type="match status" value="1"/>
</dbReference>
<evidence type="ECO:0000256" key="5">
    <source>
        <dbReference type="ARBA" id="ARBA00023128"/>
    </source>
</evidence>